<protein>
    <submittedName>
        <fullName evidence="3">Uncharacterized protein</fullName>
    </submittedName>
</protein>
<feature type="region of interest" description="Disordered" evidence="2">
    <location>
        <begin position="847"/>
        <end position="895"/>
    </location>
</feature>
<evidence type="ECO:0000313" key="4">
    <source>
        <dbReference type="EMBL" id="CAE0264918.1"/>
    </source>
</evidence>
<feature type="region of interest" description="Disordered" evidence="2">
    <location>
        <begin position="1"/>
        <end position="25"/>
    </location>
</feature>
<proteinExistence type="predicted"/>
<feature type="compositionally biased region" description="Polar residues" evidence="2">
    <location>
        <begin position="1"/>
        <end position="22"/>
    </location>
</feature>
<dbReference type="AlphaFoldDB" id="A0A7S3LUB2"/>
<organism evidence="3">
    <name type="scientific">Palpitomonas bilix</name>
    <dbReference type="NCBI Taxonomy" id="652834"/>
    <lineage>
        <taxon>Eukaryota</taxon>
        <taxon>Eukaryota incertae sedis</taxon>
    </lineage>
</organism>
<dbReference type="EMBL" id="HBIB01041649">
    <property type="protein sequence ID" value="CAE0264917.1"/>
    <property type="molecule type" value="Transcribed_RNA"/>
</dbReference>
<feature type="compositionally biased region" description="Polar residues" evidence="2">
    <location>
        <begin position="852"/>
        <end position="865"/>
    </location>
</feature>
<feature type="compositionally biased region" description="Acidic residues" evidence="2">
    <location>
        <begin position="800"/>
        <end position="810"/>
    </location>
</feature>
<name>A0A7S3LUB2_9EUKA</name>
<feature type="region of interest" description="Disordered" evidence="2">
    <location>
        <begin position="788"/>
        <end position="811"/>
    </location>
</feature>
<feature type="compositionally biased region" description="Polar residues" evidence="2">
    <location>
        <begin position="939"/>
        <end position="950"/>
    </location>
</feature>
<accession>A0A7S3LUB2</accession>
<reference evidence="3" key="1">
    <citation type="submission" date="2021-01" db="EMBL/GenBank/DDBJ databases">
        <authorList>
            <person name="Corre E."/>
            <person name="Pelletier E."/>
            <person name="Niang G."/>
            <person name="Scheremetjew M."/>
            <person name="Finn R."/>
            <person name="Kale V."/>
            <person name="Holt S."/>
            <person name="Cochrane G."/>
            <person name="Meng A."/>
            <person name="Brown T."/>
            <person name="Cohen L."/>
        </authorList>
    </citation>
    <scope>NUCLEOTIDE SEQUENCE</scope>
    <source>
        <strain evidence="3">NIES-2562</strain>
    </source>
</reference>
<evidence type="ECO:0000313" key="3">
    <source>
        <dbReference type="EMBL" id="CAE0264917.1"/>
    </source>
</evidence>
<feature type="region of interest" description="Disordered" evidence="2">
    <location>
        <begin position="652"/>
        <end position="673"/>
    </location>
</feature>
<feature type="region of interest" description="Disordered" evidence="2">
    <location>
        <begin position="931"/>
        <end position="951"/>
    </location>
</feature>
<dbReference type="EMBL" id="HBIB01041650">
    <property type="protein sequence ID" value="CAE0264918.1"/>
    <property type="molecule type" value="Transcribed_RNA"/>
</dbReference>
<feature type="region of interest" description="Disordered" evidence="2">
    <location>
        <begin position="270"/>
        <end position="291"/>
    </location>
</feature>
<feature type="region of interest" description="Disordered" evidence="2">
    <location>
        <begin position="316"/>
        <end position="345"/>
    </location>
</feature>
<evidence type="ECO:0000256" key="1">
    <source>
        <dbReference type="SAM" id="Coils"/>
    </source>
</evidence>
<feature type="coiled-coil region" evidence="1">
    <location>
        <begin position="166"/>
        <end position="221"/>
    </location>
</feature>
<evidence type="ECO:0000256" key="2">
    <source>
        <dbReference type="SAM" id="MobiDB-lite"/>
    </source>
</evidence>
<gene>
    <name evidence="3" type="ORF">PBIL07802_LOCUS27251</name>
    <name evidence="4" type="ORF">PBIL07802_LOCUS27252</name>
</gene>
<keyword evidence="1" id="KW-0175">Coiled coil</keyword>
<feature type="region of interest" description="Disordered" evidence="2">
    <location>
        <begin position="410"/>
        <end position="446"/>
    </location>
</feature>
<sequence length="981" mass="114869">MFRLRSQSTSVGSDPPSMSSRWGQRRWGRHPHVLRLSSHASPVPLSASSLPQALKQKVDDLFKEMVEKKKEEYERLHTSNGDVEDAVWNDHQQNATGLMHHFLQLLEQSDYLTRTDLFPPPPSTSSNANNLRLFLPFLYRFLEEQGIPFDDLAGLLVEKLSEPAQKKLLNRRTSELESKCQQQEEENRTLQNQLRSCKEDNTELQRQLSQCKTERDRFQLEANQKTEALRLQTGSHDERQRRWDELLRQKTELEKDLALCKQWFEETSQRLHPSQQDSTSLSFPSSVSNGLSANSRELKEKIHTYQDALRTFVDDRKKIVPPSRPTLPARSDEDAPPRVSDPDSLENTYRQKLISFYGSMHASHALKPILFDMSEDEERKHDLDPPAERAEWIQSRCMLLLRTAEKLLEEKQQKESQQKRNESDSDESRGRRDGEQRSFDADDETRNHAFDNIPLEQWRTFATDINEFLKKNGIYDSMEDCFGFNGLKSTKIWYGYIPNICVNLVTFVNTLFRDDSMDWHIPEHIYKTEDKLKHIKETFQTLWEFKQRNDDNTKSSRVLGLMEDLLTRGGFRSLWEDSSDRDQLLDIFQKEMTKESEMPYGLPYSIITMISALRNVSASSSLPEKLSNICTKMCILQYWFRKHKALLLPSNRGSVHEESVPTTETSEQGGGDKTDIDPILLHALHRDPQLCISMLFEKQMYPIQDILGLERTRFSPDHPMTVQRLEKTTQAIVTGIQTAQSQLTETEEQRVQLTQELERAKRTPTQQEQEIRQKYDQDLSRLREEYEEKMKDIQKSLSQETEDEQGELSEELERIQRALDEKTRELQKEKEEKLQLEELRNALEQSREQEKASLSQQIQALTEQLSSRKRETTPEEESEQGMPIPILPTREQKQTQDLLDVYRQRLENIEEEEAYKRLKKEKEKLEKDLRNVQKVRVNDPSNPTPLNNSLKAEIRNQIAEKEAEMEELWNKKTREVGRGKT</sequence>